<evidence type="ECO:0000313" key="2">
    <source>
        <dbReference type="EMBL" id="USR93247.1"/>
    </source>
</evidence>
<protein>
    <submittedName>
        <fullName evidence="2">Uncharacterized protein</fullName>
    </submittedName>
</protein>
<keyword evidence="3" id="KW-1185">Reference proteome</keyword>
<organism evidence="2 3">
    <name type="scientific">Phormidium yuhuli AB48</name>
    <dbReference type="NCBI Taxonomy" id="2940671"/>
    <lineage>
        <taxon>Bacteria</taxon>
        <taxon>Bacillati</taxon>
        <taxon>Cyanobacteriota</taxon>
        <taxon>Cyanophyceae</taxon>
        <taxon>Oscillatoriophycideae</taxon>
        <taxon>Oscillatoriales</taxon>
        <taxon>Oscillatoriaceae</taxon>
        <taxon>Phormidium</taxon>
        <taxon>Phormidium yuhuli</taxon>
    </lineage>
</organism>
<reference evidence="2" key="1">
    <citation type="submission" date="2022-06" db="EMBL/GenBank/DDBJ databases">
        <title>Genome sequence of Phormidium yuhuli AB48 isolated from an industrial photobioreactor environment.</title>
        <authorList>
            <person name="Qiu Y."/>
            <person name="Noonan A.J.C."/>
            <person name="Dofher K."/>
            <person name="Koch M."/>
            <person name="Kieft B."/>
            <person name="Lin X."/>
            <person name="Ziels R.M."/>
            <person name="Hallam S.J."/>
        </authorList>
    </citation>
    <scope>NUCLEOTIDE SEQUENCE</scope>
    <source>
        <strain evidence="2">AB48</strain>
    </source>
</reference>
<dbReference type="EMBL" id="CP098611">
    <property type="protein sequence ID" value="USR93247.1"/>
    <property type="molecule type" value="Genomic_DNA"/>
</dbReference>
<dbReference type="Proteomes" id="UP001056708">
    <property type="component" value="Chromosome"/>
</dbReference>
<gene>
    <name evidence="2" type="ORF">NEA10_04205</name>
</gene>
<evidence type="ECO:0000313" key="3">
    <source>
        <dbReference type="Proteomes" id="UP001056708"/>
    </source>
</evidence>
<feature type="region of interest" description="Disordered" evidence="1">
    <location>
        <begin position="1"/>
        <end position="33"/>
    </location>
</feature>
<accession>A0ABY5AWR7</accession>
<name>A0ABY5AWR7_9CYAN</name>
<proteinExistence type="predicted"/>
<evidence type="ECO:0000256" key="1">
    <source>
        <dbReference type="SAM" id="MobiDB-lite"/>
    </source>
</evidence>
<sequence length="107" mass="11985">MTIKLQTSFHHDLGQVQPQPMSSGPAPSPVADPLTETLNQRLAEAIETRSRSAKAVAERIAREVERICQKSDRIQRSGEVKKWQLNLAQHRIDNTPDSFLGVIELSQ</sequence>
<dbReference type="RefSeq" id="WP_309494620.1">
    <property type="nucleotide sequence ID" value="NZ_CP098611.1"/>
</dbReference>